<organism evidence="1 2">
    <name type="scientific">Aneurinibacillus danicus</name>
    <dbReference type="NCBI Taxonomy" id="267746"/>
    <lineage>
        <taxon>Bacteria</taxon>
        <taxon>Bacillati</taxon>
        <taxon>Bacillota</taxon>
        <taxon>Bacilli</taxon>
        <taxon>Bacillales</taxon>
        <taxon>Paenibacillaceae</taxon>
        <taxon>Aneurinibacillus group</taxon>
        <taxon>Aneurinibacillus</taxon>
    </lineage>
</organism>
<name>A0A511V4J8_9BACL</name>
<sequence length="143" mass="15665">MINGKVYDWESITIGLPYGVAIAVSGIDYDDELSAELAYGKGAAPIGYGNGNYTASAKITLLRDEFNKLLDYARSQGKPLYRLPLFPITVSYANDGERTRTDEIRGCKFTKTSHKGAQGDTKLEVELEILVTGQIIRDGVRAI</sequence>
<dbReference type="RefSeq" id="WP_146809162.1">
    <property type="nucleotide sequence ID" value="NZ_BJXX01000056.1"/>
</dbReference>
<dbReference type="EMBL" id="BJXX01000056">
    <property type="protein sequence ID" value="GEN33855.1"/>
    <property type="molecule type" value="Genomic_DNA"/>
</dbReference>
<comment type="caution">
    <text evidence="1">The sequence shown here is derived from an EMBL/GenBank/DDBJ whole genome shotgun (WGS) entry which is preliminary data.</text>
</comment>
<proteinExistence type="predicted"/>
<evidence type="ECO:0000313" key="2">
    <source>
        <dbReference type="Proteomes" id="UP000321157"/>
    </source>
</evidence>
<accession>A0A511V4J8</accession>
<dbReference type="Proteomes" id="UP000321157">
    <property type="component" value="Unassembled WGS sequence"/>
</dbReference>
<keyword evidence="2" id="KW-1185">Reference proteome</keyword>
<gene>
    <name evidence="1" type="ORF">ADA01nite_13150</name>
</gene>
<dbReference type="AlphaFoldDB" id="A0A511V4J8"/>
<reference evidence="1 2" key="1">
    <citation type="submission" date="2019-07" db="EMBL/GenBank/DDBJ databases">
        <title>Whole genome shotgun sequence of Aneurinibacillus danicus NBRC 102444.</title>
        <authorList>
            <person name="Hosoyama A."/>
            <person name="Uohara A."/>
            <person name="Ohji S."/>
            <person name="Ichikawa N."/>
        </authorList>
    </citation>
    <scope>NUCLEOTIDE SEQUENCE [LARGE SCALE GENOMIC DNA]</scope>
    <source>
        <strain evidence="1 2">NBRC 102444</strain>
    </source>
</reference>
<evidence type="ECO:0000313" key="1">
    <source>
        <dbReference type="EMBL" id="GEN33855.1"/>
    </source>
</evidence>
<protein>
    <submittedName>
        <fullName evidence="1">Uncharacterized protein</fullName>
    </submittedName>
</protein>
<dbReference type="OrthoDB" id="2604320at2"/>